<dbReference type="AlphaFoldDB" id="A0A2V0QAI9"/>
<evidence type="ECO:0000313" key="2">
    <source>
        <dbReference type="EMBL" id="GBH10113.1"/>
    </source>
</evidence>
<sequence>MSRDEVDAGADVERLQGLHERVAIQPATLGINTQNEQMPRVMLGVAGQGEGQDRAGTQPFKVMIGEHLTPCIDGIQALQLHQCNAGVDVCQVVFEARFDDLGLGFTPQRQAIVSVDTQAVEFQLTHSISQFCIIGHEHGAFGTGHVLDRVKRKYRRALTADRTLFVTRPGSVGSIFDHFYAVPVCQCIQRIEIKRCACVMHRDNSLGSWSDGLLNQRCAGHQRVSVYIDKDRRGPQQANHVGRGHPGLRRRNHLIARPDA</sequence>
<evidence type="ECO:0000256" key="1">
    <source>
        <dbReference type="SAM" id="MobiDB-lite"/>
    </source>
</evidence>
<organism evidence="2 3">
    <name type="scientific">Pseudomonas syringae pv. actinidiae</name>
    <dbReference type="NCBI Taxonomy" id="103796"/>
    <lineage>
        <taxon>Bacteria</taxon>
        <taxon>Pseudomonadati</taxon>
        <taxon>Pseudomonadota</taxon>
        <taxon>Gammaproteobacteria</taxon>
        <taxon>Pseudomonadales</taxon>
        <taxon>Pseudomonadaceae</taxon>
        <taxon>Pseudomonas</taxon>
        <taxon>Pseudomonas syringae</taxon>
    </lineage>
</organism>
<proteinExistence type="predicted"/>
<feature type="region of interest" description="Disordered" evidence="1">
    <location>
        <begin position="232"/>
        <end position="251"/>
    </location>
</feature>
<dbReference type="EMBL" id="BGJZ01000170">
    <property type="protein sequence ID" value="GBH10113.1"/>
    <property type="molecule type" value="Genomic_DNA"/>
</dbReference>
<name>A0A2V0QAI9_PSESF</name>
<gene>
    <name evidence="2" type="ORF">KPSA1_03523</name>
</gene>
<protein>
    <submittedName>
        <fullName evidence="2">Transcription antitermination factor NusA</fullName>
    </submittedName>
</protein>
<accession>A0A2V0QAI9</accession>
<comment type="caution">
    <text evidence="2">The sequence shown here is derived from an EMBL/GenBank/DDBJ whole genome shotgun (WGS) entry which is preliminary data.</text>
</comment>
<feature type="compositionally biased region" description="Basic residues" evidence="1">
    <location>
        <begin position="242"/>
        <end position="251"/>
    </location>
</feature>
<dbReference type="Proteomes" id="UP000247480">
    <property type="component" value="Unassembled WGS sequence"/>
</dbReference>
<reference evidence="2 3" key="1">
    <citation type="submission" date="2018-04" db="EMBL/GenBank/DDBJ databases">
        <title>Draft genome sequence of Pseudomonas syringae pv. actinidiae biovar 1 strains isolated from kiwifruit in Kagawa prefecture.</title>
        <authorList>
            <person name="Tabuchi M."/>
            <person name="Saito M."/>
            <person name="Fujiwara S."/>
            <person name="Sasa N."/>
            <person name="Akimitsu K."/>
            <person name="Gomi K."/>
            <person name="Konishi-Sugita S."/>
            <person name="Hamano K."/>
            <person name="Kataoka I."/>
        </authorList>
    </citation>
    <scope>NUCLEOTIDE SEQUENCE [LARGE SCALE GENOMIC DNA]</scope>
    <source>
        <strain evidence="2 3">MAFF212206</strain>
    </source>
</reference>
<evidence type="ECO:0000313" key="3">
    <source>
        <dbReference type="Proteomes" id="UP000247480"/>
    </source>
</evidence>